<proteinExistence type="predicted"/>
<evidence type="ECO:0000313" key="3">
    <source>
        <dbReference type="Proteomes" id="UP000515211"/>
    </source>
</evidence>
<evidence type="ECO:0000256" key="1">
    <source>
        <dbReference type="SAM" id="Phobius"/>
    </source>
</evidence>
<dbReference type="Proteomes" id="UP000515211">
    <property type="component" value="Chromosome 7"/>
</dbReference>
<dbReference type="GO" id="GO:0005965">
    <property type="term" value="C:protein farnesyltransferase complex"/>
    <property type="evidence" value="ECO:0007669"/>
    <property type="project" value="TreeGrafter"/>
</dbReference>
<dbReference type="SUPFAM" id="SSF47954">
    <property type="entry name" value="Cyclin-like"/>
    <property type="match status" value="1"/>
</dbReference>
<keyword evidence="1" id="KW-0472">Membrane</keyword>
<gene>
    <name evidence="4" type="primary">LOC107459377</name>
</gene>
<dbReference type="GeneID" id="107459377"/>
<organism evidence="3 4">
    <name type="scientific">Arachis duranensis</name>
    <name type="common">Wild peanut</name>
    <dbReference type="NCBI Taxonomy" id="130453"/>
    <lineage>
        <taxon>Eukaryota</taxon>
        <taxon>Viridiplantae</taxon>
        <taxon>Streptophyta</taxon>
        <taxon>Embryophyta</taxon>
        <taxon>Tracheophyta</taxon>
        <taxon>Spermatophyta</taxon>
        <taxon>Magnoliopsida</taxon>
        <taxon>eudicotyledons</taxon>
        <taxon>Gunneridae</taxon>
        <taxon>Pentapetalae</taxon>
        <taxon>rosids</taxon>
        <taxon>fabids</taxon>
        <taxon>Fabales</taxon>
        <taxon>Fabaceae</taxon>
        <taxon>Papilionoideae</taxon>
        <taxon>50 kb inversion clade</taxon>
        <taxon>dalbergioids sensu lato</taxon>
        <taxon>Dalbergieae</taxon>
        <taxon>Pterocarpus clade</taxon>
        <taxon>Arachis</taxon>
    </lineage>
</organism>
<dbReference type="KEGG" id="adu:107459377"/>
<reference evidence="3" key="1">
    <citation type="journal article" date="2016" name="Nat. Genet.">
        <title>The genome sequences of Arachis duranensis and Arachis ipaensis, the diploid ancestors of cultivated peanut.</title>
        <authorList>
            <person name="Bertioli D.J."/>
            <person name="Cannon S.B."/>
            <person name="Froenicke L."/>
            <person name="Huang G."/>
            <person name="Farmer A.D."/>
            <person name="Cannon E.K."/>
            <person name="Liu X."/>
            <person name="Gao D."/>
            <person name="Clevenger J."/>
            <person name="Dash S."/>
            <person name="Ren L."/>
            <person name="Moretzsohn M.C."/>
            <person name="Shirasawa K."/>
            <person name="Huang W."/>
            <person name="Vidigal B."/>
            <person name="Abernathy B."/>
            <person name="Chu Y."/>
            <person name="Niederhuth C.E."/>
            <person name="Umale P."/>
            <person name="Araujo A.C."/>
            <person name="Kozik A."/>
            <person name="Kim K.D."/>
            <person name="Burow M.D."/>
            <person name="Varshney R.K."/>
            <person name="Wang X."/>
            <person name="Zhang X."/>
            <person name="Barkley N."/>
            <person name="Guimaraes P.M."/>
            <person name="Isobe S."/>
            <person name="Guo B."/>
            <person name="Liao B."/>
            <person name="Stalker H.T."/>
            <person name="Schmitz R.J."/>
            <person name="Scheffler B.E."/>
            <person name="Leal-Bertioli S.C."/>
            <person name="Xun X."/>
            <person name="Jackson S.A."/>
            <person name="Michelmore R."/>
            <person name="Ozias-Akins P."/>
        </authorList>
    </citation>
    <scope>NUCLEOTIDE SEQUENCE [LARGE SCALE GENOMIC DNA]</scope>
    <source>
        <strain evidence="3">cv. V14167</strain>
    </source>
</reference>
<name>A0A9C6TFU9_ARADU</name>
<dbReference type="InterPro" id="IPR004367">
    <property type="entry name" value="Cyclin_C-dom"/>
</dbReference>
<dbReference type="PANTHER" id="PTHR11129:SF10">
    <property type="entry name" value="PROTEIN PRENYLYLTRANSFERASE SUPERFAMILY PROTEIN"/>
    <property type="match status" value="1"/>
</dbReference>
<dbReference type="GO" id="GO:0005953">
    <property type="term" value="C:CAAX-protein geranylgeranyltransferase complex"/>
    <property type="evidence" value="ECO:0007669"/>
    <property type="project" value="TreeGrafter"/>
</dbReference>
<dbReference type="AlphaFoldDB" id="A0A9C6TFU9"/>
<reference evidence="4" key="2">
    <citation type="submission" date="2025-08" db="UniProtKB">
        <authorList>
            <consortium name="RefSeq"/>
        </authorList>
    </citation>
    <scope>IDENTIFICATION</scope>
    <source>
        <tissue evidence="4">Whole plant</tissue>
    </source>
</reference>
<feature type="domain" description="Cyclin C-terminal" evidence="2">
    <location>
        <begin position="185"/>
        <end position="258"/>
    </location>
</feature>
<dbReference type="GO" id="GO:0004662">
    <property type="term" value="F:CAAX-protein geranylgeranyltransferase activity"/>
    <property type="evidence" value="ECO:0007669"/>
    <property type="project" value="TreeGrafter"/>
</dbReference>
<feature type="transmembrane region" description="Helical" evidence="1">
    <location>
        <begin position="31"/>
        <end position="53"/>
    </location>
</feature>
<keyword evidence="3" id="KW-1185">Reference proteome</keyword>
<dbReference type="SUPFAM" id="SSF48439">
    <property type="entry name" value="Protein prenylyltransferase"/>
    <property type="match status" value="1"/>
</dbReference>
<dbReference type="Pfam" id="PF02984">
    <property type="entry name" value="Cyclin_C"/>
    <property type="match status" value="1"/>
</dbReference>
<dbReference type="Gene3D" id="1.25.40.120">
    <property type="entry name" value="Protein prenylyltransferase"/>
    <property type="match status" value="1"/>
</dbReference>
<keyword evidence="1" id="KW-1133">Transmembrane helix</keyword>
<evidence type="ECO:0000259" key="2">
    <source>
        <dbReference type="Pfam" id="PF02984"/>
    </source>
</evidence>
<dbReference type="Gene3D" id="1.10.472.10">
    <property type="entry name" value="Cyclin-like"/>
    <property type="match status" value="1"/>
</dbReference>
<sequence length="260" mass="29904">MKLSLRQQKGQQALRDVPRRKKNFWNKDHKLGISASIILSLYKAAKLAFMIAFKQYKMCGDQSDEVGNCLPASSSCDDLQSILVRHNRSLLLLSCDFMTAWNCRKLVVSKEKQHSMLLDELHLFVFVLSYSPKSEQAWNHSPATSNMDVKAESKVEEPKFLFEAKTVQRMELLVLSTLQCRMNPVTPISFLEHIVRRIGLKTLLHWEFLWKDSRFMGYLPSTLVAATMIHVIKEIELLNAMEYINQLMGLLKTSEVCVHG</sequence>
<evidence type="ECO:0000313" key="4">
    <source>
        <dbReference type="RefSeq" id="XP_052108128.1"/>
    </source>
</evidence>
<dbReference type="CDD" id="cd20544">
    <property type="entry name" value="CYCLIN_AtCycD-like_rpt2"/>
    <property type="match status" value="1"/>
</dbReference>
<dbReference type="GO" id="GO:0004660">
    <property type="term" value="F:protein farnesyltransferase activity"/>
    <property type="evidence" value="ECO:0007669"/>
    <property type="project" value="TreeGrafter"/>
</dbReference>
<dbReference type="InterPro" id="IPR036915">
    <property type="entry name" value="Cyclin-like_sf"/>
</dbReference>
<accession>A0A9C6TFU9</accession>
<dbReference type="PANTHER" id="PTHR11129">
    <property type="entry name" value="PROTEIN FARNESYLTRANSFERASE ALPHA SUBUNIT/RAB GERANYLGERANYL TRANSFERASE ALPHA SUBUNIT"/>
    <property type="match status" value="1"/>
</dbReference>
<dbReference type="RefSeq" id="XP_052108128.1">
    <property type="nucleotide sequence ID" value="XM_052252168.1"/>
</dbReference>
<keyword evidence="1" id="KW-0812">Transmembrane</keyword>
<protein>
    <submittedName>
        <fullName evidence="4">Cyclin-D3-1-like isoform X1</fullName>
    </submittedName>
</protein>